<evidence type="ECO:0000313" key="2">
    <source>
        <dbReference type="Proteomes" id="UP000579523"/>
    </source>
</evidence>
<keyword evidence="2" id="KW-1185">Reference proteome</keyword>
<dbReference type="AlphaFoldDB" id="A0A7W7VB02"/>
<accession>A0A7W7VB02</accession>
<dbReference type="EMBL" id="JACHJI010000030">
    <property type="protein sequence ID" value="MBB4903477.1"/>
    <property type="molecule type" value="Genomic_DNA"/>
</dbReference>
<dbReference type="Proteomes" id="UP000579523">
    <property type="component" value="Unassembled WGS sequence"/>
</dbReference>
<dbReference type="RefSeq" id="WP_184829529.1">
    <property type="nucleotide sequence ID" value="NZ_BMTK01000041.1"/>
</dbReference>
<evidence type="ECO:0000313" key="1">
    <source>
        <dbReference type="EMBL" id="MBB4903477.1"/>
    </source>
</evidence>
<sequence>MTTVLHSRAADGITLHDALAATGFTEAVALLSSPHEHAVVQVRADRCHTADGADYALGAVFEARAFDEDRELRWLCQAGSTGRAVLLTEDPGRLPPADVFPEPVADLEAIDTWLAHYLLWGHPLRGSATWTTLHTPQIGTLDVPFPYATAAAGRSDAETAERRRLRLAAREYVCVEPVHGNAYVGEERLLRIELAPTEPAAGRK</sequence>
<dbReference type="NCBIfam" id="TIGR03984">
    <property type="entry name" value="CRISPR-associated protein Csx19"/>
    <property type="match status" value="1"/>
</dbReference>
<organism evidence="1 2">
    <name type="scientific">Streptomyces griseomycini</name>
    <dbReference type="NCBI Taxonomy" id="66895"/>
    <lineage>
        <taxon>Bacteria</taxon>
        <taxon>Bacillati</taxon>
        <taxon>Actinomycetota</taxon>
        <taxon>Actinomycetes</taxon>
        <taxon>Kitasatosporales</taxon>
        <taxon>Streptomycetaceae</taxon>
        <taxon>Streptomyces</taxon>
    </lineage>
</organism>
<reference evidence="1 2" key="1">
    <citation type="submission" date="2020-08" db="EMBL/GenBank/DDBJ databases">
        <title>Genomic Encyclopedia of Type Strains, Phase III (KMG-III): the genomes of soil and plant-associated and newly described type strains.</title>
        <authorList>
            <person name="Whitman W."/>
        </authorList>
    </citation>
    <scope>NUCLEOTIDE SEQUENCE [LARGE SCALE GENOMIC DNA]</scope>
    <source>
        <strain evidence="1 2">CECT 3273</strain>
    </source>
</reference>
<dbReference type="InterPro" id="IPR023815">
    <property type="entry name" value="CRISPR-assoc_Csx19"/>
</dbReference>
<name>A0A7W7VB02_9ACTN</name>
<comment type="caution">
    <text evidence="1">The sequence shown here is derived from an EMBL/GenBank/DDBJ whole genome shotgun (WGS) entry which is preliminary data.</text>
</comment>
<protein>
    <submittedName>
        <fullName evidence="1">CRISPR-associated protein (TIGR03984 family)</fullName>
    </submittedName>
</protein>
<gene>
    <name evidence="1" type="ORF">FHS37_007574</name>
</gene>
<proteinExistence type="predicted"/>